<dbReference type="RefSeq" id="WP_188355738.1">
    <property type="nucleotide sequence ID" value="NZ_BMDH01000006.1"/>
</dbReference>
<reference evidence="1" key="1">
    <citation type="journal article" date="2014" name="Int. J. Syst. Evol. Microbiol.">
        <title>Complete genome sequence of Corynebacterium casei LMG S-19264T (=DSM 44701T), isolated from a smear-ripened cheese.</title>
        <authorList>
            <consortium name="US DOE Joint Genome Institute (JGI-PGF)"/>
            <person name="Walter F."/>
            <person name="Albersmeier A."/>
            <person name="Kalinowski J."/>
            <person name="Ruckert C."/>
        </authorList>
    </citation>
    <scope>NUCLEOTIDE SEQUENCE</scope>
    <source>
        <strain evidence="1">CCM 8606</strain>
    </source>
</reference>
<evidence type="ECO:0000313" key="2">
    <source>
        <dbReference type="Proteomes" id="UP000619536"/>
    </source>
</evidence>
<dbReference type="AlphaFoldDB" id="A0A8J3AKR7"/>
<proteinExistence type="predicted"/>
<evidence type="ECO:0000313" key="1">
    <source>
        <dbReference type="EMBL" id="GGI15398.1"/>
    </source>
</evidence>
<sequence length="151" mass="17215">MSKYTITPEQATHHQQQRQDYLEAYAHAIHTLTGNTYTADEIQGHADAVADSIIHRLTLEPLNQLTLQTLVTIIDGRPFDIAWAHMSEQQQTEYKNQASTIAEHLQQRLAYSWIIPNIAATQASNNDYITLSRDQYEQLQALAKNAINKQQ</sequence>
<protein>
    <submittedName>
        <fullName evidence="1">Uncharacterized protein</fullName>
    </submittedName>
</protein>
<comment type="caution">
    <text evidence="1">The sequence shown here is derived from an EMBL/GenBank/DDBJ whole genome shotgun (WGS) entry which is preliminary data.</text>
</comment>
<gene>
    <name evidence="1" type="ORF">GCM10007377_15700</name>
</gene>
<dbReference type="Proteomes" id="UP000619536">
    <property type="component" value="Unassembled WGS sequence"/>
</dbReference>
<accession>A0A8J3AKR7</accession>
<dbReference type="EMBL" id="BMDH01000006">
    <property type="protein sequence ID" value="GGI15398.1"/>
    <property type="molecule type" value="Genomic_DNA"/>
</dbReference>
<keyword evidence="2" id="KW-1185">Reference proteome</keyword>
<reference evidence="1" key="2">
    <citation type="submission" date="2020-09" db="EMBL/GenBank/DDBJ databases">
        <authorList>
            <person name="Sun Q."/>
            <person name="Sedlacek I."/>
        </authorList>
    </citation>
    <scope>NUCLEOTIDE SEQUENCE</scope>
    <source>
        <strain evidence="1">CCM 8606</strain>
    </source>
</reference>
<name>A0A8J3AKR7_9BIFI</name>
<organism evidence="1 2">
    <name type="scientific">Galliscardovia ingluviei</name>
    <dbReference type="NCBI Taxonomy" id="1769422"/>
    <lineage>
        <taxon>Bacteria</taxon>
        <taxon>Bacillati</taxon>
        <taxon>Actinomycetota</taxon>
        <taxon>Actinomycetes</taxon>
        <taxon>Bifidobacteriales</taxon>
        <taxon>Bifidobacteriaceae</taxon>
        <taxon>Galliscardovia</taxon>
    </lineage>
</organism>